<dbReference type="InterPro" id="IPR014347">
    <property type="entry name" value="Tautomerase/MIF_sf"/>
</dbReference>
<sequence length="76" mass="8844">MPHINIKCYPKGLTEQELQAFADDLTAFASERLNTPAEYITIDYTEIPAEEWKEKVYDAEIKPNAAHLLRKPEYEM</sequence>
<evidence type="ECO:0000259" key="2">
    <source>
        <dbReference type="Pfam" id="PF01361"/>
    </source>
</evidence>
<dbReference type="EMBL" id="MLHQ01000031">
    <property type="protein sequence ID" value="OOF56344.1"/>
    <property type="molecule type" value="Genomic_DNA"/>
</dbReference>
<feature type="domain" description="4-oxalocrotonate tautomerase-like" evidence="2">
    <location>
        <begin position="2"/>
        <end position="52"/>
    </location>
</feature>
<reference evidence="3 4" key="1">
    <citation type="submission" date="2016-10" db="EMBL/GenBank/DDBJ databases">
        <title>Rodentibacter gen. nov. and new species.</title>
        <authorList>
            <person name="Christensen H."/>
        </authorList>
    </citation>
    <scope>NUCLEOTIDE SEQUENCE [LARGE SCALE GENOMIC DNA]</scope>
    <source>
        <strain evidence="3 4">Ac151</strain>
    </source>
</reference>
<dbReference type="AlphaFoldDB" id="A0A1V3JI83"/>
<comment type="caution">
    <text evidence="3">The sequence shown here is derived from an EMBL/GenBank/DDBJ whole genome shotgun (WGS) entry which is preliminary data.</text>
</comment>
<keyword evidence="1" id="KW-0413">Isomerase</keyword>
<proteinExistence type="predicted"/>
<dbReference type="OrthoDB" id="3395834at2"/>
<dbReference type="GO" id="GO:0016853">
    <property type="term" value="F:isomerase activity"/>
    <property type="evidence" value="ECO:0007669"/>
    <property type="project" value="UniProtKB-KW"/>
</dbReference>
<name>A0A1V3JI83_9PAST</name>
<evidence type="ECO:0000313" key="4">
    <source>
        <dbReference type="Proteomes" id="UP000188602"/>
    </source>
</evidence>
<dbReference type="STRING" id="1907939.BKL49_10720"/>
<gene>
    <name evidence="3" type="ORF">BKL49_10720</name>
</gene>
<dbReference type="SUPFAM" id="SSF55331">
    <property type="entry name" value="Tautomerase/MIF"/>
    <property type="match status" value="1"/>
</dbReference>
<dbReference type="Gene3D" id="3.30.429.10">
    <property type="entry name" value="Macrophage Migration Inhibitory Factor"/>
    <property type="match status" value="1"/>
</dbReference>
<keyword evidence="4" id="KW-1185">Reference proteome</keyword>
<dbReference type="Proteomes" id="UP000188602">
    <property type="component" value="Unassembled WGS sequence"/>
</dbReference>
<evidence type="ECO:0000256" key="1">
    <source>
        <dbReference type="ARBA" id="ARBA00023235"/>
    </source>
</evidence>
<dbReference type="Pfam" id="PF01361">
    <property type="entry name" value="Tautomerase"/>
    <property type="match status" value="1"/>
</dbReference>
<evidence type="ECO:0000313" key="3">
    <source>
        <dbReference type="EMBL" id="OOF56344.1"/>
    </source>
</evidence>
<organism evidence="3 4">
    <name type="scientific">Rodentibacter myodis</name>
    <dbReference type="NCBI Taxonomy" id="1907939"/>
    <lineage>
        <taxon>Bacteria</taxon>
        <taxon>Pseudomonadati</taxon>
        <taxon>Pseudomonadota</taxon>
        <taxon>Gammaproteobacteria</taxon>
        <taxon>Pasteurellales</taxon>
        <taxon>Pasteurellaceae</taxon>
        <taxon>Rodentibacter</taxon>
    </lineage>
</organism>
<dbReference type="RefSeq" id="WP_077425339.1">
    <property type="nucleotide sequence ID" value="NZ_MLHQ01000031.1"/>
</dbReference>
<accession>A0A1V3JI83</accession>
<protein>
    <submittedName>
        <fullName evidence="3">4-oxalocrotonate tautomerase</fullName>
    </submittedName>
</protein>
<dbReference type="InterPro" id="IPR004370">
    <property type="entry name" value="4-OT-like_dom"/>
</dbReference>